<dbReference type="EMBL" id="JAGGKG010000018">
    <property type="protein sequence ID" value="MBP1906824.1"/>
    <property type="molecule type" value="Genomic_DNA"/>
</dbReference>
<dbReference type="RefSeq" id="WP_210090413.1">
    <property type="nucleotide sequence ID" value="NZ_JAGGKG010000018.1"/>
</dbReference>
<sequence>MQWALEHPWLTFVLGILIISAAGTTATNIVRYKVMKLTVKESVDKHK</sequence>
<evidence type="ECO:0000313" key="3">
    <source>
        <dbReference type="Proteomes" id="UP001519272"/>
    </source>
</evidence>
<reference evidence="2 3" key="1">
    <citation type="submission" date="2021-03" db="EMBL/GenBank/DDBJ databases">
        <title>Genomic Encyclopedia of Type Strains, Phase IV (KMG-IV): sequencing the most valuable type-strain genomes for metagenomic binning, comparative biology and taxonomic classification.</title>
        <authorList>
            <person name="Goeker M."/>
        </authorList>
    </citation>
    <scope>NUCLEOTIDE SEQUENCE [LARGE SCALE GENOMIC DNA]</scope>
    <source>
        <strain evidence="2 3">DSM 14349</strain>
    </source>
</reference>
<evidence type="ECO:0000256" key="1">
    <source>
        <dbReference type="SAM" id="Phobius"/>
    </source>
</evidence>
<feature type="transmembrane region" description="Helical" evidence="1">
    <location>
        <begin position="12"/>
        <end position="30"/>
    </location>
</feature>
<keyword evidence="1" id="KW-0472">Membrane</keyword>
<keyword evidence="1" id="KW-1133">Transmembrane helix</keyword>
<evidence type="ECO:0000313" key="2">
    <source>
        <dbReference type="EMBL" id="MBP1906824.1"/>
    </source>
</evidence>
<accession>A0ABS4FWI8</accession>
<organism evidence="2 3">
    <name type="scientific">Paenibacillus turicensis</name>
    <dbReference type="NCBI Taxonomy" id="160487"/>
    <lineage>
        <taxon>Bacteria</taxon>
        <taxon>Bacillati</taxon>
        <taxon>Bacillota</taxon>
        <taxon>Bacilli</taxon>
        <taxon>Bacillales</taxon>
        <taxon>Paenibacillaceae</taxon>
        <taxon>Paenibacillus</taxon>
    </lineage>
</organism>
<comment type="caution">
    <text evidence="2">The sequence shown here is derived from an EMBL/GenBank/DDBJ whole genome shotgun (WGS) entry which is preliminary data.</text>
</comment>
<dbReference type="Proteomes" id="UP001519272">
    <property type="component" value="Unassembled WGS sequence"/>
</dbReference>
<protein>
    <submittedName>
        <fullName evidence="2">Uncharacterized protein</fullName>
    </submittedName>
</protein>
<keyword evidence="3" id="KW-1185">Reference proteome</keyword>
<keyword evidence="1" id="KW-0812">Transmembrane</keyword>
<proteinExistence type="predicted"/>
<name>A0ABS4FWI8_9BACL</name>
<gene>
    <name evidence="2" type="ORF">J2Z32_003488</name>
</gene>